<reference evidence="4" key="1">
    <citation type="submission" date="2022-12" db="EMBL/GenBank/DDBJ databases">
        <title>Draft genome assemblies for two species of Escallonia (Escalloniales).</title>
        <authorList>
            <person name="Chanderbali A."/>
            <person name="Dervinis C."/>
            <person name="Anghel I."/>
            <person name="Soltis D."/>
            <person name="Soltis P."/>
            <person name="Zapata F."/>
        </authorList>
    </citation>
    <scope>NUCLEOTIDE SEQUENCE</scope>
    <source>
        <strain evidence="4">UCBG92.1500</strain>
        <tissue evidence="4">Leaf</tissue>
    </source>
</reference>
<dbReference type="Gene3D" id="1.20.190.20">
    <property type="entry name" value="14-3-3 domain"/>
    <property type="match status" value="1"/>
</dbReference>
<feature type="compositionally biased region" description="Polar residues" evidence="2">
    <location>
        <begin position="119"/>
        <end position="130"/>
    </location>
</feature>
<dbReference type="SUPFAM" id="SSF48445">
    <property type="entry name" value="14-3-3 protein"/>
    <property type="match status" value="1"/>
</dbReference>
<feature type="region of interest" description="Disordered" evidence="2">
    <location>
        <begin position="116"/>
        <end position="148"/>
    </location>
</feature>
<comment type="caution">
    <text evidence="4">The sequence shown here is derived from an EMBL/GenBank/DDBJ whole genome shotgun (WGS) entry which is preliminary data.</text>
</comment>
<dbReference type="EMBL" id="JAVXUO010001528">
    <property type="protein sequence ID" value="KAK2981434.1"/>
    <property type="molecule type" value="Genomic_DNA"/>
</dbReference>
<gene>
    <name evidence="4" type="ORF">RJ640_004048</name>
</gene>
<dbReference type="InterPro" id="IPR000308">
    <property type="entry name" value="14-3-3"/>
</dbReference>
<organism evidence="4 5">
    <name type="scientific">Escallonia rubra</name>
    <dbReference type="NCBI Taxonomy" id="112253"/>
    <lineage>
        <taxon>Eukaryota</taxon>
        <taxon>Viridiplantae</taxon>
        <taxon>Streptophyta</taxon>
        <taxon>Embryophyta</taxon>
        <taxon>Tracheophyta</taxon>
        <taxon>Spermatophyta</taxon>
        <taxon>Magnoliopsida</taxon>
        <taxon>eudicotyledons</taxon>
        <taxon>Gunneridae</taxon>
        <taxon>Pentapetalae</taxon>
        <taxon>asterids</taxon>
        <taxon>campanulids</taxon>
        <taxon>Escalloniales</taxon>
        <taxon>Escalloniaceae</taxon>
        <taxon>Escallonia</taxon>
    </lineage>
</organism>
<evidence type="ECO:0000313" key="4">
    <source>
        <dbReference type="EMBL" id="KAK2981434.1"/>
    </source>
</evidence>
<dbReference type="Pfam" id="PF00244">
    <property type="entry name" value="14-3-3"/>
    <property type="match status" value="1"/>
</dbReference>
<sequence>MAASDGGEELTIKERNLLSVAYKNMINARRASWQIHLLHRKEERHGNEGHMATIRDSWSKIEYELVYICDGILRLLDSTLVTSASTDNFKVFYLKMKGDYYSYLAEFEIGTERKEATENTRSAYKSTQGDPSELDRRGCLSEPSDKPDFKRCPKMVSFEYQ</sequence>
<feature type="domain" description="14-3-3" evidence="3">
    <location>
        <begin position="1"/>
        <end position="159"/>
    </location>
</feature>
<comment type="similarity">
    <text evidence="1">Belongs to the 14-3-3 family.</text>
</comment>
<evidence type="ECO:0000256" key="2">
    <source>
        <dbReference type="SAM" id="MobiDB-lite"/>
    </source>
</evidence>
<dbReference type="Proteomes" id="UP001187471">
    <property type="component" value="Unassembled WGS sequence"/>
</dbReference>
<evidence type="ECO:0000313" key="5">
    <source>
        <dbReference type="Proteomes" id="UP001187471"/>
    </source>
</evidence>
<evidence type="ECO:0000259" key="3">
    <source>
        <dbReference type="SMART" id="SM00101"/>
    </source>
</evidence>
<dbReference type="InterPro" id="IPR023410">
    <property type="entry name" value="14-3-3_domain"/>
</dbReference>
<feature type="compositionally biased region" description="Basic and acidic residues" evidence="2">
    <location>
        <begin position="133"/>
        <end position="148"/>
    </location>
</feature>
<keyword evidence="5" id="KW-1185">Reference proteome</keyword>
<dbReference type="SMART" id="SM00101">
    <property type="entry name" value="14_3_3"/>
    <property type="match status" value="1"/>
</dbReference>
<dbReference type="AlphaFoldDB" id="A0AA88UE40"/>
<dbReference type="PANTHER" id="PTHR18860">
    <property type="entry name" value="14-3-3 PROTEIN"/>
    <property type="match status" value="1"/>
</dbReference>
<name>A0AA88UE40_9ASTE</name>
<proteinExistence type="inferred from homology"/>
<protein>
    <recommendedName>
        <fullName evidence="3">14-3-3 domain-containing protein</fullName>
    </recommendedName>
</protein>
<accession>A0AA88UE40</accession>
<evidence type="ECO:0000256" key="1">
    <source>
        <dbReference type="ARBA" id="ARBA00006141"/>
    </source>
</evidence>
<dbReference type="PRINTS" id="PR00305">
    <property type="entry name" value="1433ZETA"/>
</dbReference>
<dbReference type="InterPro" id="IPR036815">
    <property type="entry name" value="14-3-3_dom_sf"/>
</dbReference>